<dbReference type="InterPro" id="IPR000961">
    <property type="entry name" value="AGC-kinase_C"/>
</dbReference>
<dbReference type="EC" id="2.7.11.12" evidence="2 12"/>
<dbReference type="InterPro" id="IPR014710">
    <property type="entry name" value="RmlC-like_jellyroll"/>
</dbReference>
<feature type="domain" description="Cyclic nucleotide-binding" evidence="19">
    <location>
        <begin position="140"/>
        <end position="237"/>
    </location>
</feature>
<keyword evidence="8 12" id="KW-0067">ATP-binding</keyword>
<dbReference type="PROSITE" id="PS50042">
    <property type="entry name" value="CNMP_BINDING_3"/>
    <property type="match status" value="2"/>
</dbReference>
<keyword evidence="6 12" id="KW-0547">Nucleotide-binding</keyword>
<dbReference type="InterPro" id="IPR035014">
    <property type="entry name" value="STKc_cGK"/>
</dbReference>
<dbReference type="GO" id="GO:0030553">
    <property type="term" value="F:cGMP binding"/>
    <property type="evidence" value="ECO:0007669"/>
    <property type="project" value="UniProtKB-KW"/>
</dbReference>
<comment type="similarity">
    <text evidence="1 12">Belongs to the protein kinase superfamily. AGC Ser/Thr protein kinase family. cGMP subfamily.</text>
</comment>
<dbReference type="GO" id="GO:0106310">
    <property type="term" value="F:protein serine kinase activity"/>
    <property type="evidence" value="ECO:0007669"/>
    <property type="project" value="RHEA"/>
</dbReference>
<keyword evidence="21" id="KW-1185">Reference proteome</keyword>
<dbReference type="PROSITE" id="PS00889">
    <property type="entry name" value="CNMP_BINDING_2"/>
    <property type="match status" value="2"/>
</dbReference>
<evidence type="ECO:0000259" key="18">
    <source>
        <dbReference type="PROSITE" id="PS50011"/>
    </source>
</evidence>
<dbReference type="Gene3D" id="2.60.120.10">
    <property type="entry name" value="Jelly Rolls"/>
    <property type="match status" value="2"/>
</dbReference>
<feature type="binding site" evidence="14">
    <location>
        <begin position="411"/>
        <end position="419"/>
    </location>
    <ligand>
        <name>ATP</name>
        <dbReference type="ChEBI" id="CHEBI:30616"/>
    </ligand>
</feature>
<dbReference type="SMART" id="SM00133">
    <property type="entry name" value="S_TK_X"/>
    <property type="match status" value="1"/>
</dbReference>
<evidence type="ECO:0000256" key="4">
    <source>
        <dbReference type="ARBA" id="ARBA00022535"/>
    </source>
</evidence>
<feature type="region of interest" description="Disordered" evidence="17">
    <location>
        <begin position="683"/>
        <end position="716"/>
    </location>
</feature>
<evidence type="ECO:0000256" key="2">
    <source>
        <dbReference type="ARBA" id="ARBA00012428"/>
    </source>
</evidence>
<proteinExistence type="inferred from homology"/>
<dbReference type="CDD" id="cd00038">
    <property type="entry name" value="CAP_ED"/>
    <property type="match status" value="2"/>
</dbReference>
<comment type="catalytic activity">
    <reaction evidence="10 12">
        <text>L-threonyl-[protein] + ATP = O-phospho-L-threonyl-[protein] + ADP + H(+)</text>
        <dbReference type="Rhea" id="RHEA:46608"/>
        <dbReference type="Rhea" id="RHEA-COMP:11060"/>
        <dbReference type="Rhea" id="RHEA-COMP:11605"/>
        <dbReference type="ChEBI" id="CHEBI:15378"/>
        <dbReference type="ChEBI" id="CHEBI:30013"/>
        <dbReference type="ChEBI" id="CHEBI:30616"/>
        <dbReference type="ChEBI" id="CHEBI:61977"/>
        <dbReference type="ChEBI" id="CHEBI:456216"/>
        <dbReference type="EC" id="2.7.11.12"/>
    </reaction>
</comment>
<evidence type="ECO:0000256" key="13">
    <source>
        <dbReference type="PIRSR" id="PIRSR000559-1"/>
    </source>
</evidence>
<dbReference type="PANTHER" id="PTHR24353:SF111">
    <property type="match status" value="1"/>
</dbReference>
<evidence type="ECO:0000256" key="3">
    <source>
        <dbReference type="ARBA" id="ARBA00022527"/>
    </source>
</evidence>
<dbReference type="SUPFAM" id="SSF51206">
    <property type="entry name" value="cAMP-binding domain-like"/>
    <property type="match status" value="2"/>
</dbReference>
<dbReference type="PRINTS" id="PR00104">
    <property type="entry name" value="CGMPKINASE"/>
</dbReference>
<dbReference type="CDD" id="cd05572">
    <property type="entry name" value="STKc_cGK"/>
    <property type="match status" value="1"/>
</dbReference>
<dbReference type="PROSITE" id="PS00108">
    <property type="entry name" value="PROTEIN_KINASE_ST"/>
    <property type="match status" value="1"/>
</dbReference>
<dbReference type="GO" id="GO:0004692">
    <property type="term" value="F:cGMP-dependent protein kinase activity"/>
    <property type="evidence" value="ECO:0007669"/>
    <property type="project" value="UniProtKB-EC"/>
</dbReference>
<dbReference type="Pfam" id="PF00069">
    <property type="entry name" value="Pkinase"/>
    <property type="match status" value="1"/>
</dbReference>
<dbReference type="WBParaSite" id="SMUV_0000752201-mRNA-1">
    <property type="protein sequence ID" value="SMUV_0000752201-mRNA-1"/>
    <property type="gene ID" value="SMUV_0000752201"/>
</dbReference>
<dbReference type="InterPro" id="IPR018490">
    <property type="entry name" value="cNMP-bd_dom_sf"/>
</dbReference>
<dbReference type="Gene3D" id="1.10.510.10">
    <property type="entry name" value="Transferase(Phosphotransferase) domain 1"/>
    <property type="match status" value="1"/>
</dbReference>
<feature type="binding site" evidence="14 15">
    <location>
        <position position="435"/>
    </location>
    <ligand>
        <name>ATP</name>
        <dbReference type="ChEBI" id="CHEBI:30616"/>
    </ligand>
</feature>
<name>A0A0N5ARX7_9BILA</name>
<feature type="compositionally biased region" description="Acidic residues" evidence="17">
    <location>
        <begin position="698"/>
        <end position="707"/>
    </location>
</feature>
<evidence type="ECO:0000256" key="5">
    <source>
        <dbReference type="ARBA" id="ARBA00022679"/>
    </source>
</evidence>
<dbReference type="InterPro" id="IPR000595">
    <property type="entry name" value="cNMP-bd_dom"/>
</dbReference>
<evidence type="ECO:0000256" key="9">
    <source>
        <dbReference type="ARBA" id="ARBA00022992"/>
    </source>
</evidence>
<evidence type="ECO:0000256" key="10">
    <source>
        <dbReference type="ARBA" id="ARBA00047298"/>
    </source>
</evidence>
<sequence length="716" mass="81331">MAVFTIQIGTRSYDIGEIQQLVPQLEEAIARRDRANKNLESTVQEQIERIKTLEKDLEILQAECDKLRSVLNQKTQIFIPPTPKSSDEIDLASSNEGVNKKVAVSAEPAHLPLSDEKLPKYDKSAGAKKIIKEAIARNDFLKRLPKEKVHKMIECMYKLRARPGEWIIREGEPGDKLYVIAAGEVEVSRQGAILRTIGPCTVMGELAVLYDCARTASIQAKTDVDLFVLRREDFKFINTALGNQMHDELLRLLKGVPLFADLPIERISRLADVVDKEYFPPNEYIIRQGEMAETFYLLTTGQVKITQQIPGEKTPREIRILSQGDFFGEKALFGNEARTASVIAMDPGVEVLLLDRNNFLKLIGDLEALKKDYGDAERSQQPVIVEPTANRVPEKEFAGLRLEQLQRIATLGVGGFGRVELVCIDGDKNRTFALKALKKKHIVDTKQQEHIFSEKNIMIQLRSDWIVRLYTTFRDSRYVYMLLEVCLGGELWTTLRDRGHFDDYTSRFYVACVLEALEYLHRRSIVYRDLKPENCILNNKGYLKLVDFGFAKKLVAGRKTWTFCGTPEYVSPEVILNKGHDHAVDYWALGIYICELLLGRPPFQAGDPMKTYTLILRGIDALDIPNRRIGKTATSLVKRLCRDNPGERLGTSIGGVADIRKHRWFMGFDWESLRARTMEAPIVPKVTGPSDPRNFDNYSEDTNEAPEELSGWDQGF</sequence>
<dbReference type="Pfam" id="PF00027">
    <property type="entry name" value="cNMP_binding"/>
    <property type="match status" value="2"/>
</dbReference>
<protein>
    <recommendedName>
        <fullName evidence="2 12">cGMP-dependent protein kinase</fullName>
        <ecNumber evidence="2 12">2.7.11.12</ecNumber>
    </recommendedName>
</protein>
<evidence type="ECO:0000256" key="14">
    <source>
        <dbReference type="PIRSR" id="PIRSR000559-2"/>
    </source>
</evidence>
<dbReference type="InterPro" id="IPR011009">
    <property type="entry name" value="Kinase-like_dom_sf"/>
</dbReference>
<feature type="coiled-coil region" evidence="16">
    <location>
        <begin position="25"/>
        <end position="77"/>
    </location>
</feature>
<dbReference type="PROSITE" id="PS00888">
    <property type="entry name" value="CNMP_BINDING_1"/>
    <property type="match status" value="2"/>
</dbReference>
<dbReference type="STRING" id="451379.A0A0N5ARX7"/>
<dbReference type="Proteomes" id="UP000046393">
    <property type="component" value="Unplaced"/>
</dbReference>
<evidence type="ECO:0000256" key="15">
    <source>
        <dbReference type="PROSITE-ProRule" id="PRU10141"/>
    </source>
</evidence>
<dbReference type="Gene3D" id="3.30.200.20">
    <property type="entry name" value="Phosphorylase Kinase, domain 1"/>
    <property type="match status" value="1"/>
</dbReference>
<keyword evidence="4 12" id="KW-0140">cGMP</keyword>
<evidence type="ECO:0000313" key="21">
    <source>
        <dbReference type="Proteomes" id="UP000046393"/>
    </source>
</evidence>
<evidence type="ECO:0000256" key="12">
    <source>
        <dbReference type="PIRNR" id="PIRNR000559"/>
    </source>
</evidence>
<dbReference type="InterPro" id="IPR008271">
    <property type="entry name" value="Ser/Thr_kinase_AS"/>
</dbReference>
<accession>A0A0N5ARX7</accession>
<dbReference type="PANTHER" id="PTHR24353">
    <property type="entry name" value="CYCLIC NUCLEOTIDE-DEPENDENT PROTEIN KINASE"/>
    <property type="match status" value="1"/>
</dbReference>
<comment type="catalytic activity">
    <reaction evidence="11">
        <text>L-seryl-[protein] + ATP = O-phospho-L-seryl-[protein] + ADP + H(+)</text>
        <dbReference type="Rhea" id="RHEA:17989"/>
        <dbReference type="Rhea" id="RHEA-COMP:9863"/>
        <dbReference type="Rhea" id="RHEA-COMP:11604"/>
        <dbReference type="ChEBI" id="CHEBI:15378"/>
        <dbReference type="ChEBI" id="CHEBI:29999"/>
        <dbReference type="ChEBI" id="CHEBI:30616"/>
        <dbReference type="ChEBI" id="CHEBI:83421"/>
        <dbReference type="ChEBI" id="CHEBI:456216"/>
        <dbReference type="EC" id="2.7.11.12"/>
    </reaction>
</comment>
<keyword evidence="5 12" id="KW-0808">Transferase</keyword>
<dbReference type="PROSITE" id="PS51285">
    <property type="entry name" value="AGC_KINASE_CTER"/>
    <property type="match status" value="1"/>
</dbReference>
<dbReference type="AlphaFoldDB" id="A0A0N5ARX7"/>
<keyword evidence="7 12" id="KW-0418">Kinase</keyword>
<dbReference type="InterPro" id="IPR017441">
    <property type="entry name" value="Protein_kinase_ATP_BS"/>
</dbReference>
<dbReference type="PROSITE" id="PS00107">
    <property type="entry name" value="PROTEIN_KINASE_ATP"/>
    <property type="match status" value="1"/>
</dbReference>
<dbReference type="PROSITE" id="PS50011">
    <property type="entry name" value="PROTEIN_KINASE_DOM"/>
    <property type="match status" value="1"/>
</dbReference>
<evidence type="ECO:0000256" key="1">
    <source>
        <dbReference type="ARBA" id="ARBA00006352"/>
    </source>
</evidence>
<keyword evidence="3 12" id="KW-0723">Serine/threonine-protein kinase</keyword>
<keyword evidence="16" id="KW-0175">Coiled coil</keyword>
<feature type="domain" description="Protein kinase" evidence="18">
    <location>
        <begin position="405"/>
        <end position="665"/>
    </location>
</feature>
<reference evidence="22" key="1">
    <citation type="submission" date="2017-02" db="UniProtKB">
        <authorList>
            <consortium name="WormBaseParasite"/>
        </authorList>
    </citation>
    <scope>IDENTIFICATION</scope>
</reference>
<evidence type="ECO:0000256" key="8">
    <source>
        <dbReference type="ARBA" id="ARBA00022840"/>
    </source>
</evidence>
<dbReference type="SUPFAM" id="SSF56112">
    <property type="entry name" value="Protein kinase-like (PK-like)"/>
    <property type="match status" value="1"/>
</dbReference>
<keyword evidence="9 12" id="KW-0142">cGMP-binding</keyword>
<dbReference type="SMART" id="SM00100">
    <property type="entry name" value="cNMP"/>
    <property type="match status" value="2"/>
</dbReference>
<evidence type="ECO:0000256" key="17">
    <source>
        <dbReference type="SAM" id="MobiDB-lite"/>
    </source>
</evidence>
<evidence type="ECO:0000259" key="19">
    <source>
        <dbReference type="PROSITE" id="PS50042"/>
    </source>
</evidence>
<dbReference type="InterPro" id="IPR002374">
    <property type="entry name" value="cGMP_dep_kinase"/>
</dbReference>
<feature type="domain" description="Cyclic nucleotide-binding" evidence="19">
    <location>
        <begin position="258"/>
        <end position="371"/>
    </location>
</feature>
<evidence type="ECO:0000256" key="16">
    <source>
        <dbReference type="SAM" id="Coils"/>
    </source>
</evidence>
<evidence type="ECO:0000256" key="6">
    <source>
        <dbReference type="ARBA" id="ARBA00022741"/>
    </source>
</evidence>
<dbReference type="GO" id="GO:0005524">
    <property type="term" value="F:ATP binding"/>
    <property type="evidence" value="ECO:0007669"/>
    <property type="project" value="UniProtKB-UniRule"/>
</dbReference>
<evidence type="ECO:0000259" key="20">
    <source>
        <dbReference type="PROSITE" id="PS51285"/>
    </source>
</evidence>
<organism evidence="21 22">
    <name type="scientific">Syphacia muris</name>
    <dbReference type="NCBI Taxonomy" id="451379"/>
    <lineage>
        <taxon>Eukaryota</taxon>
        <taxon>Metazoa</taxon>
        <taxon>Ecdysozoa</taxon>
        <taxon>Nematoda</taxon>
        <taxon>Chromadorea</taxon>
        <taxon>Rhabditida</taxon>
        <taxon>Spirurina</taxon>
        <taxon>Oxyuridomorpha</taxon>
        <taxon>Oxyuroidea</taxon>
        <taxon>Oxyuridae</taxon>
        <taxon>Syphacia</taxon>
    </lineage>
</organism>
<dbReference type="FunFam" id="1.10.510.10:FF:000210">
    <property type="entry name" value="Non-specific serine/threonine protein kinase"/>
    <property type="match status" value="1"/>
</dbReference>
<dbReference type="InterPro" id="IPR000719">
    <property type="entry name" value="Prot_kinase_dom"/>
</dbReference>
<evidence type="ECO:0000256" key="7">
    <source>
        <dbReference type="ARBA" id="ARBA00022777"/>
    </source>
</evidence>
<dbReference type="InterPro" id="IPR018488">
    <property type="entry name" value="cNMP-bd_CS"/>
</dbReference>
<evidence type="ECO:0000256" key="11">
    <source>
        <dbReference type="ARBA" id="ARBA00047462"/>
    </source>
</evidence>
<evidence type="ECO:0000313" key="22">
    <source>
        <dbReference type="WBParaSite" id="SMUV_0000752201-mRNA-1"/>
    </source>
</evidence>
<dbReference type="SMART" id="SM00220">
    <property type="entry name" value="S_TKc"/>
    <property type="match status" value="1"/>
</dbReference>
<feature type="domain" description="AGC-kinase C-terminal" evidence="20">
    <location>
        <begin position="666"/>
        <end position="716"/>
    </location>
</feature>
<feature type="active site" description="Proton acceptor" evidence="13">
    <location>
        <position position="529"/>
    </location>
</feature>
<dbReference type="PIRSF" id="PIRSF000559">
    <property type="entry name" value="cGMP-dep_kinase"/>
    <property type="match status" value="1"/>
</dbReference>